<feature type="region of interest" description="Disordered" evidence="1">
    <location>
        <begin position="1"/>
        <end position="29"/>
    </location>
</feature>
<dbReference type="AlphaFoldDB" id="A0A1N7G6M5"/>
<dbReference type="SMART" id="SM00507">
    <property type="entry name" value="HNHc"/>
    <property type="match status" value="1"/>
</dbReference>
<evidence type="ECO:0000256" key="1">
    <source>
        <dbReference type="SAM" id="MobiDB-lite"/>
    </source>
</evidence>
<feature type="domain" description="HNH nuclease" evidence="2">
    <location>
        <begin position="32"/>
        <end position="83"/>
    </location>
</feature>
<organism evidence="3 4">
    <name type="scientific">Moraxella cuniculi DSM 21768</name>
    <dbReference type="NCBI Taxonomy" id="1122245"/>
    <lineage>
        <taxon>Bacteria</taxon>
        <taxon>Pseudomonadati</taxon>
        <taxon>Pseudomonadota</taxon>
        <taxon>Gammaproteobacteria</taxon>
        <taxon>Moraxellales</taxon>
        <taxon>Moraxellaceae</taxon>
        <taxon>Moraxella</taxon>
    </lineage>
</organism>
<dbReference type="GO" id="GO:0008270">
    <property type="term" value="F:zinc ion binding"/>
    <property type="evidence" value="ECO:0007669"/>
    <property type="project" value="InterPro"/>
</dbReference>
<reference evidence="4" key="1">
    <citation type="submission" date="2017-01" db="EMBL/GenBank/DDBJ databases">
        <authorList>
            <person name="Varghese N."/>
            <person name="Submissions S."/>
        </authorList>
    </citation>
    <scope>NUCLEOTIDE SEQUENCE [LARGE SCALE GENOMIC DNA]</scope>
    <source>
        <strain evidence="4">DSM 21768</strain>
    </source>
</reference>
<dbReference type="Gene3D" id="1.10.30.50">
    <property type="match status" value="1"/>
</dbReference>
<proteinExistence type="predicted"/>
<evidence type="ECO:0000259" key="2">
    <source>
        <dbReference type="SMART" id="SM00507"/>
    </source>
</evidence>
<dbReference type="RefSeq" id="WP_076556159.1">
    <property type="nucleotide sequence ID" value="NZ_FTNU01000024.1"/>
</dbReference>
<gene>
    <name evidence="3" type="ORF">SAMN02745664_12421</name>
</gene>
<dbReference type="InterPro" id="IPR052892">
    <property type="entry name" value="NA-targeting_endonuclease"/>
</dbReference>
<keyword evidence="4" id="KW-1185">Reference proteome</keyword>
<dbReference type="STRING" id="34061.B0189_08605"/>
<dbReference type="GO" id="GO:0003676">
    <property type="term" value="F:nucleic acid binding"/>
    <property type="evidence" value="ECO:0007669"/>
    <property type="project" value="InterPro"/>
</dbReference>
<dbReference type="InterPro" id="IPR002711">
    <property type="entry name" value="HNH"/>
</dbReference>
<dbReference type="Pfam" id="PF01844">
    <property type="entry name" value="HNH"/>
    <property type="match status" value="1"/>
</dbReference>
<dbReference type="Proteomes" id="UP000187495">
    <property type="component" value="Unassembled WGS sequence"/>
</dbReference>
<dbReference type="InterPro" id="IPR003615">
    <property type="entry name" value="HNH_nuc"/>
</dbReference>
<accession>A0A1N7G6M5</accession>
<evidence type="ECO:0000313" key="4">
    <source>
        <dbReference type="Proteomes" id="UP000187495"/>
    </source>
</evidence>
<evidence type="ECO:0000313" key="3">
    <source>
        <dbReference type="EMBL" id="SIS08277.1"/>
    </source>
</evidence>
<dbReference type="EMBL" id="FTNU01000024">
    <property type="protein sequence ID" value="SIS08277.1"/>
    <property type="molecule type" value="Genomic_DNA"/>
</dbReference>
<protein>
    <submittedName>
        <fullName evidence="3">5-methylcytosine-specific restriction enzyme A</fullName>
    </submittedName>
</protein>
<name>A0A1N7G6M5_9GAMM</name>
<dbReference type="GO" id="GO:0004519">
    <property type="term" value="F:endonuclease activity"/>
    <property type="evidence" value="ECO:0007669"/>
    <property type="project" value="InterPro"/>
</dbReference>
<dbReference type="CDD" id="cd00085">
    <property type="entry name" value="HNHc"/>
    <property type="match status" value="1"/>
</dbReference>
<dbReference type="PANTHER" id="PTHR33877:SF2">
    <property type="entry name" value="OS07G0170200 PROTEIN"/>
    <property type="match status" value="1"/>
</dbReference>
<dbReference type="PANTHER" id="PTHR33877">
    <property type="entry name" value="SLL1193 PROTEIN"/>
    <property type="match status" value="1"/>
</dbReference>
<sequence>MGLTTLKPRLASHQPKAQRNWGKGRGGRPWRRLRDKILARDLYTCQSCGRVGGQLEIDHIINRAQGGTDDESNLQTLCKSCHQTKTHAESQAGAVEKFTSLV</sequence>